<dbReference type="InterPro" id="IPR023292">
    <property type="entry name" value="NTP_PyroPHydrolase-like_dom_sf"/>
</dbReference>
<dbReference type="InterPro" id="IPR021130">
    <property type="entry name" value="PRib-ATP_PPHydrolase-like"/>
</dbReference>
<accession>A0A0F9DI05</accession>
<comment type="caution">
    <text evidence="1">The sequence shown here is derived from an EMBL/GenBank/DDBJ whole genome shotgun (WGS) entry which is preliminary data.</text>
</comment>
<protein>
    <recommendedName>
        <fullName evidence="2">Phosphoribosyl-ATP diphosphatase</fullName>
    </recommendedName>
</protein>
<gene>
    <name evidence="1" type="ORF">LCGC14_2196660</name>
</gene>
<dbReference type="SUPFAM" id="SSF101386">
    <property type="entry name" value="all-alpha NTP pyrophosphatases"/>
    <property type="match status" value="1"/>
</dbReference>
<dbReference type="Gene3D" id="1.10.3420.10">
    <property type="entry name" value="putative ntp pyrophosphohydrolase like domain"/>
    <property type="match status" value="1"/>
</dbReference>
<reference evidence="1" key="1">
    <citation type="journal article" date="2015" name="Nature">
        <title>Complex archaea that bridge the gap between prokaryotes and eukaryotes.</title>
        <authorList>
            <person name="Spang A."/>
            <person name="Saw J.H."/>
            <person name="Jorgensen S.L."/>
            <person name="Zaremba-Niedzwiedzka K."/>
            <person name="Martijn J."/>
            <person name="Lind A.E."/>
            <person name="van Eijk R."/>
            <person name="Schleper C."/>
            <person name="Guy L."/>
            <person name="Ettema T.J."/>
        </authorList>
    </citation>
    <scope>NUCLEOTIDE SEQUENCE</scope>
</reference>
<proteinExistence type="predicted"/>
<dbReference type="AlphaFoldDB" id="A0A0F9DI05"/>
<organism evidence="1">
    <name type="scientific">marine sediment metagenome</name>
    <dbReference type="NCBI Taxonomy" id="412755"/>
    <lineage>
        <taxon>unclassified sequences</taxon>
        <taxon>metagenomes</taxon>
        <taxon>ecological metagenomes</taxon>
    </lineage>
</organism>
<feature type="non-terminal residue" evidence="1">
    <location>
        <position position="1"/>
    </location>
</feature>
<evidence type="ECO:0000313" key="1">
    <source>
        <dbReference type="EMBL" id="KKL61298.1"/>
    </source>
</evidence>
<evidence type="ECO:0008006" key="2">
    <source>
        <dbReference type="Google" id="ProtNLM"/>
    </source>
</evidence>
<dbReference type="EMBL" id="LAZR01028861">
    <property type="protein sequence ID" value="KKL61298.1"/>
    <property type="molecule type" value="Genomic_DNA"/>
</dbReference>
<dbReference type="Pfam" id="PF01503">
    <property type="entry name" value="PRA-PH"/>
    <property type="match status" value="1"/>
</dbReference>
<name>A0A0F9DI05_9ZZZZ</name>
<sequence>DIESLHFAFSHTVGPFPSEPSLQEVELRKTLINEETKETLEALSAGNLVDLADGIADCIVVLLGTAVAYGIDMRPVWNLIHDSNMAKIGGGKREDGKFLKPKGWTPPDIRGELIRQGWKGE</sequence>